<protein>
    <recommendedName>
        <fullName evidence="3">DUF4194 domain-containing protein</fullName>
    </recommendedName>
</protein>
<sequence>MWNEQYIGLTTYEKGEFKRLANYLLSHTYMVRYEYQPSQQMTLPNYDYQIASRLFGILHDYFAITGWRLEKDDNYGIMSLINIFDHNRLRIDRFTTLFLYTCRLIYEEEREQANSFHTVKTDTQAVVEKMRMLGLLDKGKTTQKERIEAQRTLAHHNIIQKMESSAWNNEGNQILILPSILSIISNQGINDMITELDELRVDDDTSTAGEQED</sequence>
<gene>
    <name evidence="1" type="ORF">B9T62_17220</name>
</gene>
<dbReference type="Proteomes" id="UP000249890">
    <property type="component" value="Chromosome"/>
</dbReference>
<evidence type="ECO:0000313" key="1">
    <source>
        <dbReference type="EMBL" id="ASA22373.1"/>
    </source>
</evidence>
<name>A0A2Z2KGM8_9BACL</name>
<dbReference type="OrthoDB" id="160982at2"/>
<dbReference type="RefSeq" id="WP_087916372.1">
    <property type="nucleotide sequence ID" value="NZ_CP021780.1"/>
</dbReference>
<dbReference type="AlphaFoldDB" id="A0A2Z2KGM8"/>
<dbReference type="KEGG" id="pdh:B9T62_17220"/>
<proteinExistence type="predicted"/>
<evidence type="ECO:0000313" key="2">
    <source>
        <dbReference type="Proteomes" id="UP000249890"/>
    </source>
</evidence>
<accession>A0A2Z2KGM8</accession>
<dbReference type="InterPro" id="IPR025449">
    <property type="entry name" value="JetB"/>
</dbReference>
<dbReference type="EMBL" id="CP021780">
    <property type="protein sequence ID" value="ASA22373.1"/>
    <property type="molecule type" value="Genomic_DNA"/>
</dbReference>
<organism evidence="1 2">
    <name type="scientific">Paenibacillus donghaensis</name>
    <dbReference type="NCBI Taxonomy" id="414771"/>
    <lineage>
        <taxon>Bacteria</taxon>
        <taxon>Bacillati</taxon>
        <taxon>Bacillota</taxon>
        <taxon>Bacilli</taxon>
        <taxon>Bacillales</taxon>
        <taxon>Paenibacillaceae</taxon>
        <taxon>Paenibacillus</taxon>
    </lineage>
</organism>
<evidence type="ECO:0008006" key="3">
    <source>
        <dbReference type="Google" id="ProtNLM"/>
    </source>
</evidence>
<dbReference type="Pfam" id="PF13835">
    <property type="entry name" value="DUF4194"/>
    <property type="match status" value="1"/>
</dbReference>
<reference evidence="1 2" key="1">
    <citation type="submission" date="2017-06" db="EMBL/GenBank/DDBJ databases">
        <title>Complete genome sequence of Paenibacillus donghaensis KCTC 13049T isolated from East Sea sediment, South Korea.</title>
        <authorList>
            <person name="Jung B.K."/>
            <person name="Hong S.-J."/>
            <person name="Shin J.-H."/>
        </authorList>
    </citation>
    <scope>NUCLEOTIDE SEQUENCE [LARGE SCALE GENOMIC DNA]</scope>
    <source>
        <strain evidence="1 2">KCTC 13049</strain>
    </source>
</reference>
<keyword evidence="2" id="KW-1185">Reference proteome</keyword>